<organism evidence="1 2">
    <name type="scientific">Rhypophila decipiens</name>
    <dbReference type="NCBI Taxonomy" id="261697"/>
    <lineage>
        <taxon>Eukaryota</taxon>
        <taxon>Fungi</taxon>
        <taxon>Dikarya</taxon>
        <taxon>Ascomycota</taxon>
        <taxon>Pezizomycotina</taxon>
        <taxon>Sordariomycetes</taxon>
        <taxon>Sordariomycetidae</taxon>
        <taxon>Sordariales</taxon>
        <taxon>Naviculisporaceae</taxon>
        <taxon>Rhypophila</taxon>
    </lineage>
</organism>
<evidence type="ECO:0000313" key="2">
    <source>
        <dbReference type="Proteomes" id="UP001301769"/>
    </source>
</evidence>
<name>A0AAN6Y2X2_9PEZI</name>
<accession>A0AAN6Y2X2</accession>
<sequence length="163" mass="17748">MKFTSTLSIISFGFANLAMGLTILPGANIRTSGPSARRVDARQGDSSITITCTNNTVDYVEAQTAAIDLGNFCSSEGSIHGWTKSSKVDAKTRVYVCNWAQSDRTCNHDEIVRAQNAIASKCGLNRSGVWYNADTMKSYGMEKTDVAYWCEGLEEHDSSLIEA</sequence>
<reference evidence="1" key="1">
    <citation type="journal article" date="2023" name="Mol. Phylogenet. Evol.">
        <title>Genome-scale phylogeny and comparative genomics of the fungal order Sordariales.</title>
        <authorList>
            <person name="Hensen N."/>
            <person name="Bonometti L."/>
            <person name="Westerberg I."/>
            <person name="Brannstrom I.O."/>
            <person name="Guillou S."/>
            <person name="Cros-Aarteil S."/>
            <person name="Calhoun S."/>
            <person name="Haridas S."/>
            <person name="Kuo A."/>
            <person name="Mondo S."/>
            <person name="Pangilinan J."/>
            <person name="Riley R."/>
            <person name="LaButti K."/>
            <person name="Andreopoulos B."/>
            <person name="Lipzen A."/>
            <person name="Chen C."/>
            <person name="Yan M."/>
            <person name="Daum C."/>
            <person name="Ng V."/>
            <person name="Clum A."/>
            <person name="Steindorff A."/>
            <person name="Ohm R.A."/>
            <person name="Martin F."/>
            <person name="Silar P."/>
            <person name="Natvig D.O."/>
            <person name="Lalanne C."/>
            <person name="Gautier V."/>
            <person name="Ament-Velasquez S.L."/>
            <person name="Kruys A."/>
            <person name="Hutchinson M.I."/>
            <person name="Powell A.J."/>
            <person name="Barry K."/>
            <person name="Miller A.N."/>
            <person name="Grigoriev I.V."/>
            <person name="Debuchy R."/>
            <person name="Gladieux P."/>
            <person name="Hiltunen Thoren M."/>
            <person name="Johannesson H."/>
        </authorList>
    </citation>
    <scope>NUCLEOTIDE SEQUENCE</scope>
    <source>
        <strain evidence="1">PSN293</strain>
    </source>
</reference>
<keyword evidence="2" id="KW-1185">Reference proteome</keyword>
<gene>
    <name evidence="1" type="ORF">QBC37DRAFT_428929</name>
</gene>
<dbReference type="EMBL" id="MU858177">
    <property type="protein sequence ID" value="KAK4210361.1"/>
    <property type="molecule type" value="Genomic_DNA"/>
</dbReference>
<dbReference type="Proteomes" id="UP001301769">
    <property type="component" value="Unassembled WGS sequence"/>
</dbReference>
<evidence type="ECO:0000313" key="1">
    <source>
        <dbReference type="EMBL" id="KAK4210361.1"/>
    </source>
</evidence>
<comment type="caution">
    <text evidence="1">The sequence shown here is derived from an EMBL/GenBank/DDBJ whole genome shotgun (WGS) entry which is preliminary data.</text>
</comment>
<protein>
    <recommendedName>
        <fullName evidence="3">Ecp2 effector protein domain-containing protein</fullName>
    </recommendedName>
</protein>
<evidence type="ECO:0008006" key="3">
    <source>
        <dbReference type="Google" id="ProtNLM"/>
    </source>
</evidence>
<proteinExistence type="predicted"/>
<reference evidence="1" key="2">
    <citation type="submission" date="2023-05" db="EMBL/GenBank/DDBJ databases">
        <authorList>
            <consortium name="Lawrence Berkeley National Laboratory"/>
            <person name="Steindorff A."/>
            <person name="Hensen N."/>
            <person name="Bonometti L."/>
            <person name="Westerberg I."/>
            <person name="Brannstrom I.O."/>
            <person name="Guillou S."/>
            <person name="Cros-Aarteil S."/>
            <person name="Calhoun S."/>
            <person name="Haridas S."/>
            <person name="Kuo A."/>
            <person name="Mondo S."/>
            <person name="Pangilinan J."/>
            <person name="Riley R."/>
            <person name="Labutti K."/>
            <person name="Andreopoulos B."/>
            <person name="Lipzen A."/>
            <person name="Chen C."/>
            <person name="Yanf M."/>
            <person name="Daum C."/>
            <person name="Ng V."/>
            <person name="Clum A."/>
            <person name="Ohm R."/>
            <person name="Martin F."/>
            <person name="Silar P."/>
            <person name="Natvig D."/>
            <person name="Lalanne C."/>
            <person name="Gautier V."/>
            <person name="Ament-Velasquez S.L."/>
            <person name="Kruys A."/>
            <person name="Hutchinson M.I."/>
            <person name="Powell A.J."/>
            <person name="Barry K."/>
            <person name="Miller A.N."/>
            <person name="Grigoriev I.V."/>
            <person name="Debuchy R."/>
            <person name="Gladieux P."/>
            <person name="Thoren M.H."/>
            <person name="Johannesson H."/>
        </authorList>
    </citation>
    <scope>NUCLEOTIDE SEQUENCE</scope>
    <source>
        <strain evidence="1">PSN293</strain>
    </source>
</reference>
<dbReference type="AlphaFoldDB" id="A0AAN6Y2X2"/>